<dbReference type="SUPFAM" id="SSF51556">
    <property type="entry name" value="Metallo-dependent hydrolases"/>
    <property type="match status" value="1"/>
</dbReference>
<evidence type="ECO:0000313" key="8">
    <source>
        <dbReference type="EMBL" id="TPW30562.1"/>
    </source>
</evidence>
<comment type="catalytic activity">
    <reaction evidence="4">
        <text>adenine + H2O + H(+) = hypoxanthine + NH4(+)</text>
        <dbReference type="Rhea" id="RHEA:23688"/>
        <dbReference type="ChEBI" id="CHEBI:15377"/>
        <dbReference type="ChEBI" id="CHEBI:15378"/>
        <dbReference type="ChEBI" id="CHEBI:16708"/>
        <dbReference type="ChEBI" id="CHEBI:17368"/>
        <dbReference type="ChEBI" id="CHEBI:28938"/>
        <dbReference type="EC" id="3.5.4.2"/>
    </reaction>
</comment>
<protein>
    <recommendedName>
        <fullName evidence="2">adenine deaminase</fullName>
        <ecNumber evidence="2">3.5.4.2</ecNumber>
    </recommendedName>
</protein>
<dbReference type="Gene3D" id="3.20.20.140">
    <property type="entry name" value="Metal-dependent hydrolases"/>
    <property type="match status" value="1"/>
</dbReference>
<dbReference type="PANTHER" id="PTHR11113:SF2">
    <property type="entry name" value="ADENINE DEAMINASE"/>
    <property type="match status" value="1"/>
</dbReference>
<evidence type="ECO:0000256" key="1">
    <source>
        <dbReference type="ARBA" id="ARBA00006773"/>
    </source>
</evidence>
<evidence type="ECO:0000256" key="4">
    <source>
        <dbReference type="ARBA" id="ARBA00047720"/>
    </source>
</evidence>
<dbReference type="PANTHER" id="PTHR11113">
    <property type="entry name" value="N-ACETYLGLUCOSAMINE-6-PHOSPHATE DEACETYLASE"/>
    <property type="match status" value="1"/>
</dbReference>
<dbReference type="Pfam" id="PF13382">
    <property type="entry name" value="Adenine_deam_C"/>
    <property type="match status" value="1"/>
</dbReference>
<dbReference type="RefSeq" id="WP_141149133.1">
    <property type="nucleotide sequence ID" value="NZ_VHLG01000005.1"/>
</dbReference>
<dbReference type="GO" id="GO:0000034">
    <property type="term" value="F:adenine deaminase activity"/>
    <property type="evidence" value="ECO:0007669"/>
    <property type="project" value="UniProtKB-EC"/>
</dbReference>
<dbReference type="Gene3D" id="2.30.40.10">
    <property type="entry name" value="Urease, subunit C, domain 1"/>
    <property type="match status" value="2"/>
</dbReference>
<keyword evidence="3" id="KW-0378">Hydrolase</keyword>
<keyword evidence="9" id="KW-1185">Reference proteome</keyword>
<dbReference type="SUPFAM" id="SSF51338">
    <property type="entry name" value="Composite domain of metallo-dependent hydrolases"/>
    <property type="match status" value="1"/>
</dbReference>
<sequence>MTGRTSSEMRSAAKTAGGRKATPKEDTPDLVIRGATLVDVITGEQRAADVCIKESRISAVLLPGSAGAAAREIDACGLFLAPGFIDMAARIETAMISPQQYTDSVLLHGVTTAVWRANELPSDKSAQMNGAGSSGNLRLLSTVDDLGGNDSFVIAASAAELTAMLRDGLSVIIDGSYPQALPDFVKALKRLPQFPLTLTLSSGHCLPDTLDREGGLIALMQRLVRNGLSPVHVIKAATINAAIALGRRELGVVAPGRTADLVLLEDVNDLTIHTVIAGGTIVGKKAPRRTVIAATTGSAPLSCGHVSADLFSIKTDDPAIPVAAAPGDAPHAQMEGKIRKGRLDLPDDVVMVALIDPHAKRVQKPEVHFISGFGRWRGAFATTLSYAPGKLLVIGRSEQDMAVAANSVIDAGGGMAIAADGWVNALMALPINNGGNMRSLPEAAEALATIREALATVVDWPQPFMLFRLLTGLTPNARPPAANEATRERPRISIVAAG</sequence>
<comment type="caution">
    <text evidence="8">The sequence shown here is derived from an EMBL/GenBank/DDBJ whole genome shotgun (WGS) entry which is preliminary data.</text>
</comment>
<feature type="region of interest" description="Disordered" evidence="5">
    <location>
        <begin position="1"/>
        <end position="28"/>
    </location>
</feature>
<feature type="domain" description="Amidohydrolase-related" evidence="6">
    <location>
        <begin position="220"/>
        <end position="282"/>
    </location>
</feature>
<dbReference type="EC" id="3.5.4.2" evidence="2"/>
<dbReference type="EMBL" id="VHLG01000005">
    <property type="protein sequence ID" value="TPW30562.1"/>
    <property type="molecule type" value="Genomic_DNA"/>
</dbReference>
<evidence type="ECO:0000259" key="7">
    <source>
        <dbReference type="Pfam" id="PF13382"/>
    </source>
</evidence>
<evidence type="ECO:0000256" key="5">
    <source>
        <dbReference type="SAM" id="MobiDB-lite"/>
    </source>
</evidence>
<dbReference type="Gene3D" id="3.30.110.90">
    <property type="entry name" value="Amidohydrolase"/>
    <property type="match status" value="1"/>
</dbReference>
<dbReference type="InterPro" id="IPR026912">
    <property type="entry name" value="Adenine_deam_C"/>
</dbReference>
<evidence type="ECO:0000256" key="3">
    <source>
        <dbReference type="ARBA" id="ARBA00022801"/>
    </source>
</evidence>
<organism evidence="8 9">
    <name type="scientific">Martelella alba</name>
    <dbReference type="NCBI Taxonomy" id="2590451"/>
    <lineage>
        <taxon>Bacteria</taxon>
        <taxon>Pseudomonadati</taxon>
        <taxon>Pseudomonadota</taxon>
        <taxon>Alphaproteobacteria</taxon>
        <taxon>Hyphomicrobiales</taxon>
        <taxon>Aurantimonadaceae</taxon>
        <taxon>Martelella</taxon>
    </lineage>
</organism>
<accession>A0A506U818</accession>
<gene>
    <name evidence="8" type="ORF">FJU08_11370</name>
</gene>
<dbReference type="InterPro" id="IPR032466">
    <property type="entry name" value="Metal_Hydrolase"/>
</dbReference>
<name>A0A506U818_9HYPH</name>
<dbReference type="Gene3D" id="1.20.58.520">
    <property type="entry name" value="Amidohydrolase"/>
    <property type="match status" value="1"/>
</dbReference>
<evidence type="ECO:0000256" key="2">
    <source>
        <dbReference type="ARBA" id="ARBA00012782"/>
    </source>
</evidence>
<proteinExistence type="inferred from homology"/>
<dbReference type="Pfam" id="PF01979">
    <property type="entry name" value="Amidohydro_1"/>
    <property type="match status" value="1"/>
</dbReference>
<evidence type="ECO:0000259" key="6">
    <source>
        <dbReference type="Pfam" id="PF01979"/>
    </source>
</evidence>
<reference evidence="8 9" key="1">
    <citation type="submission" date="2019-06" db="EMBL/GenBank/DDBJ databases">
        <authorList>
            <person name="Li M."/>
        </authorList>
    </citation>
    <scope>NUCLEOTIDE SEQUENCE [LARGE SCALE GENOMIC DNA]</scope>
    <source>
        <strain evidence="8 9">BGMRC2036</strain>
    </source>
</reference>
<dbReference type="Proteomes" id="UP000318801">
    <property type="component" value="Unassembled WGS sequence"/>
</dbReference>
<dbReference type="InterPro" id="IPR011059">
    <property type="entry name" value="Metal-dep_hydrolase_composite"/>
</dbReference>
<dbReference type="InterPro" id="IPR006680">
    <property type="entry name" value="Amidohydro-rel"/>
</dbReference>
<dbReference type="AlphaFoldDB" id="A0A506U818"/>
<comment type="similarity">
    <text evidence="1">Belongs to the metallo-dependent hydrolases superfamily. Adenine deaminase family.</text>
</comment>
<evidence type="ECO:0000313" key="9">
    <source>
        <dbReference type="Proteomes" id="UP000318801"/>
    </source>
</evidence>
<dbReference type="OrthoDB" id="9775607at2"/>
<feature type="domain" description="Adenine deaminase C-terminal" evidence="7">
    <location>
        <begin position="333"/>
        <end position="471"/>
    </location>
</feature>